<organism evidence="2 3">
    <name type="scientific">Proteiniclasticum ruminis</name>
    <dbReference type="NCBI Taxonomy" id="398199"/>
    <lineage>
        <taxon>Bacteria</taxon>
        <taxon>Bacillati</taxon>
        <taxon>Bacillota</taxon>
        <taxon>Clostridia</taxon>
        <taxon>Eubacteriales</taxon>
        <taxon>Clostridiaceae</taxon>
        <taxon>Proteiniclasticum</taxon>
    </lineage>
</organism>
<feature type="transmembrane region" description="Helical" evidence="1">
    <location>
        <begin position="91"/>
        <end position="112"/>
    </location>
</feature>
<feature type="transmembrane region" description="Helical" evidence="1">
    <location>
        <begin position="6"/>
        <end position="27"/>
    </location>
</feature>
<proteinExistence type="predicted"/>
<evidence type="ECO:0000256" key="1">
    <source>
        <dbReference type="SAM" id="Phobius"/>
    </source>
</evidence>
<name>A0A1I5C0K8_9CLOT</name>
<keyword evidence="1" id="KW-0812">Transmembrane</keyword>
<sequence>MEQLELILIKYILGFGLQSFLLVLGIYTFNKEKFHLKNYLITSLVVTLVTFIMKLLPISVGVQTIMNMLFLYLICVTYLKMHPYITIRSTSFCVVLILLSEMIVTAVTVMFIGQDKFQMIIRDTFQRNYIGTFANIVFAVIIAVFFFMFHRKGEYHRSIGN</sequence>
<keyword evidence="1" id="KW-0472">Membrane</keyword>
<evidence type="ECO:0000313" key="3">
    <source>
        <dbReference type="Proteomes" id="UP000181899"/>
    </source>
</evidence>
<gene>
    <name evidence="2" type="ORF">SAMN04488695_105159</name>
</gene>
<dbReference type="RefSeq" id="WP_074912111.1">
    <property type="nucleotide sequence ID" value="NZ_DAMAXS010000006.1"/>
</dbReference>
<protein>
    <submittedName>
        <fullName evidence="2">Uncharacterized protein</fullName>
    </submittedName>
</protein>
<feature type="transmembrane region" description="Helical" evidence="1">
    <location>
        <begin position="62"/>
        <end position="79"/>
    </location>
</feature>
<dbReference type="EMBL" id="FOVK01000005">
    <property type="protein sequence ID" value="SFN80573.1"/>
    <property type="molecule type" value="Genomic_DNA"/>
</dbReference>
<keyword evidence="3" id="KW-1185">Reference proteome</keyword>
<dbReference type="Proteomes" id="UP000181899">
    <property type="component" value="Unassembled WGS sequence"/>
</dbReference>
<feature type="transmembrane region" description="Helical" evidence="1">
    <location>
        <begin position="132"/>
        <end position="149"/>
    </location>
</feature>
<reference evidence="2 3" key="1">
    <citation type="submission" date="2016-10" db="EMBL/GenBank/DDBJ databases">
        <authorList>
            <person name="de Groot N.N."/>
        </authorList>
    </citation>
    <scope>NUCLEOTIDE SEQUENCE [LARGE SCALE GENOMIC DNA]</scope>
    <source>
        <strain evidence="2 3">ML2</strain>
    </source>
</reference>
<keyword evidence="1" id="KW-1133">Transmembrane helix</keyword>
<accession>A0A1I5C0K8</accession>
<evidence type="ECO:0000313" key="2">
    <source>
        <dbReference type="EMBL" id="SFN80573.1"/>
    </source>
</evidence>
<dbReference type="AlphaFoldDB" id="A0A1I5C0K8"/>